<dbReference type="InterPro" id="IPR027038">
    <property type="entry name" value="RanGap"/>
</dbReference>
<keyword evidence="6" id="KW-1185">Reference proteome</keyword>
<dbReference type="Proteomes" id="UP001189429">
    <property type="component" value="Unassembled WGS sequence"/>
</dbReference>
<keyword evidence="1" id="KW-0343">GTPase activation</keyword>
<reference evidence="5" key="1">
    <citation type="submission" date="2023-10" db="EMBL/GenBank/DDBJ databases">
        <authorList>
            <person name="Chen Y."/>
            <person name="Shah S."/>
            <person name="Dougan E. K."/>
            <person name="Thang M."/>
            <person name="Chan C."/>
        </authorList>
    </citation>
    <scope>NUCLEOTIDE SEQUENCE [LARGE SCALE GENOMIC DNA]</scope>
</reference>
<dbReference type="Gene3D" id="3.80.10.10">
    <property type="entry name" value="Ribonuclease Inhibitor"/>
    <property type="match status" value="1"/>
</dbReference>
<dbReference type="SMART" id="SM00368">
    <property type="entry name" value="LRR_RI"/>
    <property type="match status" value="4"/>
</dbReference>
<name>A0ABN9XUD6_9DINO</name>
<feature type="region of interest" description="Disordered" evidence="4">
    <location>
        <begin position="1"/>
        <end position="70"/>
    </location>
</feature>
<sequence>MPGARLQAPAAPDDGAPHQGSSCAQGARAPSGFQSPPPTLMGGPSSAKGKRGRWLGSLKPPRTSKREPGAAVVTMGDIRNAGSAEKAALAKRCLRDLARGAASVSVPGSGLGDSFGVQLAEVLCASGGQPSPVKMLELERNMLGEPTARGLGRALASASSRLQVLELGSNALGDGGARALADGLQASGCLQQLDVHSNGIGPLGAEHLAGALAGHQHVRALHLGENRIGPNGARMLIPNPWS</sequence>
<dbReference type="InterPro" id="IPR001611">
    <property type="entry name" value="Leu-rich_rpt"/>
</dbReference>
<dbReference type="PANTHER" id="PTHR24113:SF12">
    <property type="entry name" value="RAN GTPASE-ACTIVATING PROTEIN 1"/>
    <property type="match status" value="1"/>
</dbReference>
<evidence type="ECO:0000256" key="3">
    <source>
        <dbReference type="ARBA" id="ARBA00022737"/>
    </source>
</evidence>
<evidence type="ECO:0000256" key="1">
    <source>
        <dbReference type="ARBA" id="ARBA00022468"/>
    </source>
</evidence>
<protein>
    <submittedName>
        <fullName evidence="5">Uncharacterized protein</fullName>
    </submittedName>
</protein>
<dbReference type="PANTHER" id="PTHR24113">
    <property type="entry name" value="RAN GTPASE-ACTIVATING PROTEIN 1"/>
    <property type="match status" value="1"/>
</dbReference>
<comment type="caution">
    <text evidence="5">The sequence shown here is derived from an EMBL/GenBank/DDBJ whole genome shotgun (WGS) entry which is preliminary data.</text>
</comment>
<gene>
    <name evidence="5" type="ORF">PCOR1329_LOCUS78693</name>
</gene>
<dbReference type="Pfam" id="PF13516">
    <property type="entry name" value="LRR_6"/>
    <property type="match status" value="3"/>
</dbReference>
<proteinExistence type="predicted"/>
<evidence type="ECO:0000313" key="6">
    <source>
        <dbReference type="Proteomes" id="UP001189429"/>
    </source>
</evidence>
<keyword evidence="2" id="KW-0433">Leucine-rich repeat</keyword>
<dbReference type="SUPFAM" id="SSF52047">
    <property type="entry name" value="RNI-like"/>
    <property type="match status" value="1"/>
</dbReference>
<accession>A0ABN9XUD6</accession>
<keyword evidence="3" id="KW-0677">Repeat</keyword>
<evidence type="ECO:0000256" key="2">
    <source>
        <dbReference type="ARBA" id="ARBA00022614"/>
    </source>
</evidence>
<evidence type="ECO:0000313" key="5">
    <source>
        <dbReference type="EMBL" id="CAK0901902.1"/>
    </source>
</evidence>
<organism evidence="5 6">
    <name type="scientific">Prorocentrum cordatum</name>
    <dbReference type="NCBI Taxonomy" id="2364126"/>
    <lineage>
        <taxon>Eukaryota</taxon>
        <taxon>Sar</taxon>
        <taxon>Alveolata</taxon>
        <taxon>Dinophyceae</taxon>
        <taxon>Prorocentrales</taxon>
        <taxon>Prorocentraceae</taxon>
        <taxon>Prorocentrum</taxon>
    </lineage>
</organism>
<dbReference type="EMBL" id="CAUYUJ010020994">
    <property type="protein sequence ID" value="CAK0901902.1"/>
    <property type="molecule type" value="Genomic_DNA"/>
</dbReference>
<evidence type="ECO:0000256" key="4">
    <source>
        <dbReference type="SAM" id="MobiDB-lite"/>
    </source>
</evidence>
<dbReference type="InterPro" id="IPR032675">
    <property type="entry name" value="LRR_dom_sf"/>
</dbReference>